<dbReference type="AlphaFoldDB" id="A0A5B7DT13"/>
<dbReference type="Proteomes" id="UP000324222">
    <property type="component" value="Unassembled WGS sequence"/>
</dbReference>
<dbReference type="OrthoDB" id="7554032at2759"/>
<evidence type="ECO:0008006" key="3">
    <source>
        <dbReference type="Google" id="ProtNLM"/>
    </source>
</evidence>
<keyword evidence="2" id="KW-1185">Reference proteome</keyword>
<reference evidence="1 2" key="1">
    <citation type="submission" date="2019-05" db="EMBL/GenBank/DDBJ databases">
        <title>Another draft genome of Portunus trituberculatus and its Hox gene families provides insights of decapod evolution.</title>
        <authorList>
            <person name="Jeong J.-H."/>
            <person name="Song I."/>
            <person name="Kim S."/>
            <person name="Choi T."/>
            <person name="Kim D."/>
            <person name="Ryu S."/>
            <person name="Kim W."/>
        </authorList>
    </citation>
    <scope>NUCLEOTIDE SEQUENCE [LARGE SCALE GENOMIC DNA]</scope>
    <source>
        <tissue evidence="1">Muscle</tissue>
    </source>
</reference>
<dbReference type="Gene3D" id="3.60.10.10">
    <property type="entry name" value="Endonuclease/exonuclease/phosphatase"/>
    <property type="match status" value="1"/>
</dbReference>
<organism evidence="1 2">
    <name type="scientific">Portunus trituberculatus</name>
    <name type="common">Swimming crab</name>
    <name type="synonym">Neptunus trituberculatus</name>
    <dbReference type="NCBI Taxonomy" id="210409"/>
    <lineage>
        <taxon>Eukaryota</taxon>
        <taxon>Metazoa</taxon>
        <taxon>Ecdysozoa</taxon>
        <taxon>Arthropoda</taxon>
        <taxon>Crustacea</taxon>
        <taxon>Multicrustacea</taxon>
        <taxon>Malacostraca</taxon>
        <taxon>Eumalacostraca</taxon>
        <taxon>Eucarida</taxon>
        <taxon>Decapoda</taxon>
        <taxon>Pleocyemata</taxon>
        <taxon>Brachyura</taxon>
        <taxon>Eubrachyura</taxon>
        <taxon>Portunoidea</taxon>
        <taxon>Portunidae</taxon>
        <taxon>Portuninae</taxon>
        <taxon>Portunus</taxon>
    </lineage>
</organism>
<sequence length="164" mass="19449">MNRNGELLDEFVNEMELENLNETLAERRVMWCARNQESAIDYMLVNGKMHLIVDHMWIDEDGTIDIVSDHNILVLECKLYGREGKNANTKGRKWRLRDVGWEHFHVDLSERSWEDERLNGVDKLNDRFVENVKNAAASQIRYVRMGARKCACKPWWNDEIREAR</sequence>
<evidence type="ECO:0000313" key="1">
    <source>
        <dbReference type="EMBL" id="MPC24153.1"/>
    </source>
</evidence>
<dbReference type="EMBL" id="VSRR010001294">
    <property type="protein sequence ID" value="MPC24153.1"/>
    <property type="molecule type" value="Genomic_DNA"/>
</dbReference>
<name>A0A5B7DT13_PORTR</name>
<gene>
    <name evidence="1" type="ORF">E2C01_017229</name>
</gene>
<protein>
    <recommendedName>
        <fullName evidence="3">Endonuclease/exonuclease/phosphatase domain-containing protein</fullName>
    </recommendedName>
</protein>
<dbReference type="InterPro" id="IPR036691">
    <property type="entry name" value="Endo/exonu/phosph_ase_sf"/>
</dbReference>
<comment type="caution">
    <text evidence="1">The sequence shown here is derived from an EMBL/GenBank/DDBJ whole genome shotgun (WGS) entry which is preliminary data.</text>
</comment>
<evidence type="ECO:0000313" key="2">
    <source>
        <dbReference type="Proteomes" id="UP000324222"/>
    </source>
</evidence>
<accession>A0A5B7DT13</accession>
<dbReference type="SUPFAM" id="SSF56219">
    <property type="entry name" value="DNase I-like"/>
    <property type="match status" value="1"/>
</dbReference>
<proteinExistence type="predicted"/>